<organism evidence="1 2">
    <name type="scientific">Xylanibacter caecicola</name>
    <dbReference type="NCBI Taxonomy" id="2736294"/>
    <lineage>
        <taxon>Bacteria</taxon>
        <taxon>Pseudomonadati</taxon>
        <taxon>Bacteroidota</taxon>
        <taxon>Bacteroidia</taxon>
        <taxon>Bacteroidales</taxon>
        <taxon>Prevotellaceae</taxon>
        <taxon>Xylanibacter</taxon>
    </lineage>
</organism>
<reference evidence="1 2" key="1">
    <citation type="submission" date="2020-05" db="EMBL/GenBank/DDBJ databases">
        <title>Distinct polysaccharide utilization as determinants for interspecies competition between intestinal Prevotella spp.</title>
        <authorList>
            <person name="Galvez E.J.C."/>
            <person name="Iljazovic A."/>
            <person name="Strowig T."/>
        </authorList>
    </citation>
    <scope>NUCLEOTIDE SEQUENCE [LARGE SCALE GENOMIC DNA]</scope>
    <source>
        <strain evidence="1 2">PCHR</strain>
    </source>
</reference>
<protein>
    <submittedName>
        <fullName evidence="1">Uncharacterized protein</fullName>
    </submittedName>
</protein>
<dbReference type="Proteomes" id="UP000820977">
    <property type="component" value="Unassembled WGS sequence"/>
</dbReference>
<dbReference type="EMBL" id="JABKKJ010000001">
    <property type="protein sequence ID" value="NPE24117.1"/>
    <property type="molecule type" value="Genomic_DNA"/>
</dbReference>
<accession>A0ABX2AYB2</accession>
<keyword evidence="2" id="KW-1185">Reference proteome</keyword>
<evidence type="ECO:0000313" key="2">
    <source>
        <dbReference type="Proteomes" id="UP000820977"/>
    </source>
</evidence>
<gene>
    <name evidence="1" type="ORF">HPS54_01065</name>
</gene>
<name>A0ABX2AYB2_9BACT</name>
<sequence>MLERDYIMRLIREFMAALARMLEKKEIEGRREALRKLYEQYVGPYDFYHIMSVDDIMQSFTKYPESERLYRMEMLAELYYAEADMLSEPVRGNIISLAINLFSFIDRNSKTFSFERKSKMEKLKELRIKS</sequence>
<proteinExistence type="predicted"/>
<evidence type="ECO:0000313" key="1">
    <source>
        <dbReference type="EMBL" id="NPE24117.1"/>
    </source>
</evidence>
<dbReference type="RefSeq" id="WP_172343640.1">
    <property type="nucleotide sequence ID" value="NZ_CASYYZ010000004.1"/>
</dbReference>
<comment type="caution">
    <text evidence="1">The sequence shown here is derived from an EMBL/GenBank/DDBJ whole genome shotgun (WGS) entry which is preliminary data.</text>
</comment>